<accession>A0A9P0CHW3</accession>
<dbReference type="InterPro" id="IPR043502">
    <property type="entry name" value="DNA/RNA_pol_sf"/>
</dbReference>
<sequence>MSNECVHNHEERAISGTWVIDEILKALEKGYKMIEIYEIWKYETVQYDHNTKTGGLFPEYISNFLKIKQQASGWPADCKSIVEKEKYITEYFDKEGVSLCADEIEYNPGRRQIGKNPLNSRLI</sequence>
<dbReference type="PANTHER" id="PTHR33568:SF3">
    <property type="entry name" value="DNA-DIRECTED DNA POLYMERASE"/>
    <property type="match status" value="1"/>
</dbReference>
<protein>
    <submittedName>
        <fullName evidence="1">Uncharacterized protein</fullName>
    </submittedName>
</protein>
<dbReference type="Proteomes" id="UP001153636">
    <property type="component" value="Chromosome 15"/>
</dbReference>
<evidence type="ECO:0000313" key="2">
    <source>
        <dbReference type="Proteomes" id="UP001153636"/>
    </source>
</evidence>
<keyword evidence="2" id="KW-1185">Reference proteome</keyword>
<dbReference type="GO" id="GO:0071897">
    <property type="term" value="P:DNA biosynthetic process"/>
    <property type="evidence" value="ECO:0007669"/>
    <property type="project" value="UniProtKB-ARBA"/>
</dbReference>
<evidence type="ECO:0000313" key="1">
    <source>
        <dbReference type="EMBL" id="CAH1103752.1"/>
    </source>
</evidence>
<proteinExistence type="predicted"/>
<dbReference type="AlphaFoldDB" id="A0A9P0CHW3"/>
<dbReference type="EMBL" id="OV651827">
    <property type="protein sequence ID" value="CAH1103752.1"/>
    <property type="molecule type" value="Genomic_DNA"/>
</dbReference>
<dbReference type="OrthoDB" id="8196304at2759"/>
<dbReference type="SUPFAM" id="SSF56672">
    <property type="entry name" value="DNA/RNA polymerases"/>
    <property type="match status" value="1"/>
</dbReference>
<organism evidence="1 2">
    <name type="scientific">Psylliodes chrysocephalus</name>
    <dbReference type="NCBI Taxonomy" id="3402493"/>
    <lineage>
        <taxon>Eukaryota</taxon>
        <taxon>Metazoa</taxon>
        <taxon>Ecdysozoa</taxon>
        <taxon>Arthropoda</taxon>
        <taxon>Hexapoda</taxon>
        <taxon>Insecta</taxon>
        <taxon>Pterygota</taxon>
        <taxon>Neoptera</taxon>
        <taxon>Endopterygota</taxon>
        <taxon>Coleoptera</taxon>
        <taxon>Polyphaga</taxon>
        <taxon>Cucujiformia</taxon>
        <taxon>Chrysomeloidea</taxon>
        <taxon>Chrysomelidae</taxon>
        <taxon>Galerucinae</taxon>
        <taxon>Alticini</taxon>
        <taxon>Psylliodes</taxon>
    </lineage>
</organism>
<name>A0A9P0CHW3_9CUCU</name>
<dbReference type="PANTHER" id="PTHR33568">
    <property type="entry name" value="DNA POLYMERASE"/>
    <property type="match status" value="1"/>
</dbReference>
<gene>
    <name evidence="1" type="ORF">PSYICH_LOCUS4727</name>
</gene>
<reference evidence="1" key="1">
    <citation type="submission" date="2022-01" db="EMBL/GenBank/DDBJ databases">
        <authorList>
            <person name="King R."/>
        </authorList>
    </citation>
    <scope>NUCLEOTIDE SEQUENCE</scope>
</reference>